<dbReference type="EMBL" id="GGEC01004201">
    <property type="protein sequence ID" value="MBW84684.1"/>
    <property type="molecule type" value="Transcribed_RNA"/>
</dbReference>
<reference evidence="1" key="1">
    <citation type="submission" date="2018-02" db="EMBL/GenBank/DDBJ databases">
        <title>Rhizophora mucronata_Transcriptome.</title>
        <authorList>
            <person name="Meera S.P."/>
            <person name="Sreeshan A."/>
            <person name="Augustine A."/>
        </authorList>
    </citation>
    <scope>NUCLEOTIDE SEQUENCE</scope>
    <source>
        <tissue evidence="1">Leaf</tissue>
    </source>
</reference>
<dbReference type="AlphaFoldDB" id="A0A2P2IU11"/>
<accession>A0A2P2IU11</accession>
<sequence length="21" mass="2621">MHSLYLYKENTVQMEDIYDDI</sequence>
<protein>
    <submittedName>
        <fullName evidence="1">Uncharacterized protein</fullName>
    </submittedName>
</protein>
<proteinExistence type="predicted"/>
<evidence type="ECO:0000313" key="1">
    <source>
        <dbReference type="EMBL" id="MBW84684.1"/>
    </source>
</evidence>
<name>A0A2P2IU11_RHIMU</name>
<organism evidence="1">
    <name type="scientific">Rhizophora mucronata</name>
    <name type="common">Asiatic mangrove</name>
    <dbReference type="NCBI Taxonomy" id="61149"/>
    <lineage>
        <taxon>Eukaryota</taxon>
        <taxon>Viridiplantae</taxon>
        <taxon>Streptophyta</taxon>
        <taxon>Embryophyta</taxon>
        <taxon>Tracheophyta</taxon>
        <taxon>Spermatophyta</taxon>
        <taxon>Magnoliopsida</taxon>
        <taxon>eudicotyledons</taxon>
        <taxon>Gunneridae</taxon>
        <taxon>Pentapetalae</taxon>
        <taxon>rosids</taxon>
        <taxon>fabids</taxon>
        <taxon>Malpighiales</taxon>
        <taxon>Rhizophoraceae</taxon>
        <taxon>Rhizophora</taxon>
    </lineage>
</organism>